<dbReference type="RefSeq" id="WP_368801662.1">
    <property type="nucleotide sequence ID" value="NZ_JAZHFV010000001.1"/>
</dbReference>
<dbReference type="PANTHER" id="PTHR30222">
    <property type="entry name" value="SPERMIDINE/PUTRESCINE-BINDING PERIPLASMIC PROTEIN"/>
    <property type="match status" value="1"/>
</dbReference>
<accession>A0ABV3WNT7</accession>
<feature type="chain" id="PRO_5047183509" evidence="3">
    <location>
        <begin position="29"/>
        <end position="349"/>
    </location>
</feature>
<dbReference type="Pfam" id="PF13416">
    <property type="entry name" value="SBP_bac_8"/>
    <property type="match status" value="1"/>
</dbReference>
<dbReference type="SUPFAM" id="SSF53850">
    <property type="entry name" value="Periplasmic binding protein-like II"/>
    <property type="match status" value="1"/>
</dbReference>
<keyword evidence="2" id="KW-0574">Periplasm</keyword>
<evidence type="ECO:0000256" key="1">
    <source>
        <dbReference type="ARBA" id="ARBA00022729"/>
    </source>
</evidence>
<sequence length="349" mass="38746">MVNLTRRAFGIGAASVALGALSARMAAAQDVTIVVNGSGGSLAEVLKKLFEDPFTEQTGIKVRATAPVSLPKLKAMVESGNVEWDLTELNGDDVVLATKEGWLEEIDYSIVDPENELPEMAKLPTAMVRASYSTVLGFRTDRFPEDKQPKTWADFWDVENFPGPRSLENSPKCNLEFALLADGVPLDELYPLDVDRAFAKLDEIKDHIPVWWDNGAQHVQLLVDGEVNMTSCWNGRITPLKSEGRPVEISWAGGALLLSYLGIPKGAKHPTEAMQFMKFRMDPVASAEFVKVMPYPGFVPGMMELLEPEFVATLPTAAENAEQQFAFNSSWWAENLEEVQNRWNEWLLI</sequence>
<evidence type="ECO:0000313" key="4">
    <source>
        <dbReference type="EMBL" id="MEX4006321.1"/>
    </source>
</evidence>
<evidence type="ECO:0000256" key="3">
    <source>
        <dbReference type="SAM" id="SignalP"/>
    </source>
</evidence>
<protein>
    <submittedName>
        <fullName evidence="4">ABC transporter substrate-binding protein</fullName>
    </submittedName>
</protein>
<name>A0ABV3WNT7_9HYPH</name>
<comment type="caution">
    <text evidence="4">The sequence shown here is derived from an EMBL/GenBank/DDBJ whole genome shotgun (WGS) entry which is preliminary data.</text>
</comment>
<dbReference type="EMBL" id="JAZHFV010000001">
    <property type="protein sequence ID" value="MEX4006321.1"/>
    <property type="molecule type" value="Genomic_DNA"/>
</dbReference>
<proteinExistence type="predicted"/>
<dbReference type="CDD" id="cd13589">
    <property type="entry name" value="PBP2_polyamine_RpCGA009"/>
    <property type="match status" value="1"/>
</dbReference>
<dbReference type="InterPro" id="IPR006059">
    <property type="entry name" value="SBP"/>
</dbReference>
<keyword evidence="5" id="KW-1185">Reference proteome</keyword>
<reference evidence="4 5" key="1">
    <citation type="submission" date="2024-01" db="EMBL/GenBank/DDBJ databases">
        <title>New evidence supports the origin of RcGTA from prophage.</title>
        <authorList>
            <person name="Xu Y."/>
            <person name="Liu B."/>
            <person name="Chen F."/>
        </authorList>
    </citation>
    <scope>NUCLEOTIDE SEQUENCE [LARGE SCALE GENOMIC DNA]</scope>
    <source>
        <strain evidence="4 5">CBW1107-2</strain>
    </source>
</reference>
<gene>
    <name evidence="4" type="ORF">V1479_03330</name>
</gene>
<dbReference type="Proteomes" id="UP001559025">
    <property type="component" value="Unassembled WGS sequence"/>
</dbReference>
<evidence type="ECO:0000256" key="2">
    <source>
        <dbReference type="ARBA" id="ARBA00022764"/>
    </source>
</evidence>
<feature type="signal peptide" evidence="3">
    <location>
        <begin position="1"/>
        <end position="28"/>
    </location>
</feature>
<dbReference type="PANTHER" id="PTHR30222:SF2">
    <property type="entry name" value="ABC TRANSPORTER SUBSTRATE-BINDING PROTEIN"/>
    <property type="match status" value="1"/>
</dbReference>
<organism evidence="4 5">
    <name type="scientific">Neoaquamicrobium sediminum</name>
    <dbReference type="NCBI Taxonomy" id="1849104"/>
    <lineage>
        <taxon>Bacteria</taxon>
        <taxon>Pseudomonadati</taxon>
        <taxon>Pseudomonadota</taxon>
        <taxon>Alphaproteobacteria</taxon>
        <taxon>Hyphomicrobiales</taxon>
        <taxon>Phyllobacteriaceae</taxon>
        <taxon>Neoaquamicrobium</taxon>
    </lineage>
</organism>
<evidence type="ECO:0000313" key="5">
    <source>
        <dbReference type="Proteomes" id="UP001559025"/>
    </source>
</evidence>
<keyword evidence="1 3" id="KW-0732">Signal</keyword>
<dbReference type="Gene3D" id="3.40.190.10">
    <property type="entry name" value="Periplasmic binding protein-like II"/>
    <property type="match status" value="2"/>
</dbReference>